<name>A0AAI8XQH8_MYCME</name>
<proteinExistence type="predicted"/>
<dbReference type="Gene3D" id="2.120.10.80">
    <property type="entry name" value="Kelch-type beta propeller"/>
    <property type="match status" value="1"/>
</dbReference>
<gene>
    <name evidence="2" type="ORF">hbim_04982</name>
</gene>
<organism evidence="2 3">
    <name type="scientific">Mycolicibacterium mageritense</name>
    <name type="common">Mycobacterium mageritense</name>
    <dbReference type="NCBI Taxonomy" id="53462"/>
    <lineage>
        <taxon>Bacteria</taxon>
        <taxon>Bacillati</taxon>
        <taxon>Actinomycetota</taxon>
        <taxon>Actinomycetes</taxon>
        <taxon>Mycobacteriales</taxon>
        <taxon>Mycobacteriaceae</taxon>
        <taxon>Mycolicibacterium</taxon>
    </lineage>
</organism>
<reference evidence="2" key="1">
    <citation type="submission" date="2023-03" db="EMBL/GenBank/DDBJ databases">
        <title>Draft genome sequence of a Mycolicibacterium mageritense strain H4_3_1 isolated from a hybrid biological-inorganic system reactor.</title>
        <authorList>
            <person name="Feng X."/>
            <person name="Kazama D."/>
            <person name="Sato K."/>
            <person name="Kobayashi H."/>
        </authorList>
    </citation>
    <scope>NUCLEOTIDE SEQUENCE</scope>
    <source>
        <strain evidence="2">H4_3_1</strain>
    </source>
</reference>
<sequence>MTVPTLQFVPGDGREARPAPQQPAELSPAAAALARLVPAIYLSRNDSVPGRPLLTLLEIVAEQLDALDQAAATLLDDRFVERASAPALRLLADLVGARLTGGDADRHRAVVARTLHWRKRKGTLATLEEVLTGTSGWPAEVDEAYRSLVLTQDLARLHTWRGRTAVVWDPVPLADPLTRRARGNRSARDPEPGPELVRRPGEDVEQTLRRVGAVDAGRYAASPRTVDLTGWARPDRAVIRTDRMVTTELDGLELGTPLVVAHRSDPSIELRGYPLDPRGRDLPVIGRFPVRAPDELARLTAAHEPAATTPTPTYRAGVLTPTALAHDAEGLEAADTLSVFVDGVRLVGPADVGAAGGSLAFAPVGPAPTLRFADASRPSEGEEWDLRSYALEADGPVPTAVLPDVPAPGGNSPLLLSTRARRRDRDPVAVTEAAGIDRAGAGVVLRIARVTGADQGHRRGADGTWTALTTGPRTGPVLSNLVLVGPTLVRLERTATGCAVAQWVPGDIASRWSSAELDLSGLPDADQPDVDPPVDGPALTLTGHDDTVLLVAPVRNDAAETPGLGLWRISGLAGAATIERLDGASAQRPTDRVAPSAVLDGDRLVLHGGEHSGRILDDTWSIAPDVGAWRSHAVRRRAPRVGGNLVVTPAGIVLVGGASTRGELAATVHRLDLTRARPGWERLPDLPVPEGVPGIAVARAEPAASGAGIEVLAWIDSVHPVRLRSDAARGWRAEPDAVEAGAPNPPAEGEAQFLGETLVVAGPSPLPPSEVVVTVGGTGMLAFLPALDPAPGEAIALTLSDDGSTRRWLPPGLPVVDNLRLGAGRAAPPAHRDAPAARIGIPGRLAWQPLRLRQVSLGPWDQPVTLRLPDAVGVDPRLGRILIRAEIADGPVTATIRVGRSAAIGAGFAPADGAVPAPWDDPDADLTIEHPAPTAWVSPTRAGLTAPHDTTWYAGLGDAVAARSGESPTGIAVLGSPRLPAEVLVADQRAVVGITAADSGTRPYLEADAGVSLALHEQLRPFGDDDPDAGPSWLLSGLAFAGAVELAVSAGRLDVRWCTVAAPGEIAIRVAGAGHAPDLVRYSLPRPRVALRLVGCELGVLEVPPWTDVVAVGCTFDAGTADAVAIAAPGAGVRLRHCTVHGRTVTGVLRASSSAFRGSVMCDRPDLGWLRYCVAPGEGRRPLSYRGVTASVSFSSHRPTDPDYLRLDVNNPGVLRAAEHAGTPGAHHEFADRAAELDLRTEEFLPLALAPFHVDHTVADLVRIRRLP</sequence>
<feature type="region of interest" description="Disordered" evidence="1">
    <location>
        <begin position="1"/>
        <end position="23"/>
    </location>
</feature>
<evidence type="ECO:0000313" key="3">
    <source>
        <dbReference type="Proteomes" id="UP001241092"/>
    </source>
</evidence>
<evidence type="ECO:0000256" key="1">
    <source>
        <dbReference type="SAM" id="MobiDB-lite"/>
    </source>
</evidence>
<feature type="compositionally biased region" description="Basic and acidic residues" evidence="1">
    <location>
        <begin position="186"/>
        <end position="204"/>
    </location>
</feature>
<dbReference type="InterPro" id="IPR015915">
    <property type="entry name" value="Kelch-typ_b-propeller"/>
</dbReference>
<accession>A0AAI8XQH8</accession>
<dbReference type="InterPro" id="IPR011043">
    <property type="entry name" value="Gal_Oxase/kelch_b-propeller"/>
</dbReference>
<dbReference type="SUPFAM" id="SSF50965">
    <property type="entry name" value="Galactose oxidase, central domain"/>
    <property type="match status" value="1"/>
</dbReference>
<protein>
    <submittedName>
        <fullName evidence="2">Uncharacterized protein</fullName>
    </submittedName>
</protein>
<evidence type="ECO:0000313" key="2">
    <source>
        <dbReference type="EMBL" id="BDY31030.1"/>
    </source>
</evidence>
<dbReference type="Proteomes" id="UP001241092">
    <property type="component" value="Chromosome"/>
</dbReference>
<feature type="region of interest" description="Disordered" evidence="1">
    <location>
        <begin position="177"/>
        <end position="204"/>
    </location>
</feature>
<dbReference type="RefSeq" id="WP_286211567.1">
    <property type="nucleotide sequence ID" value="NZ_AP027452.1"/>
</dbReference>
<dbReference type="EMBL" id="AP027452">
    <property type="protein sequence ID" value="BDY31030.1"/>
    <property type="molecule type" value="Genomic_DNA"/>
</dbReference>
<dbReference type="AlphaFoldDB" id="A0AAI8XQH8"/>